<dbReference type="Proteomes" id="UP001054902">
    <property type="component" value="Unassembled WGS sequence"/>
</dbReference>
<gene>
    <name evidence="2" type="ORF">CTEN210_09945</name>
</gene>
<reference evidence="2 3" key="1">
    <citation type="journal article" date="2021" name="Sci. Rep.">
        <title>The genome of the diatom Chaetoceros tenuissimus carries an ancient integrated fragment of an extant virus.</title>
        <authorList>
            <person name="Hongo Y."/>
            <person name="Kimura K."/>
            <person name="Takaki Y."/>
            <person name="Yoshida Y."/>
            <person name="Baba S."/>
            <person name="Kobayashi G."/>
            <person name="Nagasaki K."/>
            <person name="Hano T."/>
            <person name="Tomaru Y."/>
        </authorList>
    </citation>
    <scope>NUCLEOTIDE SEQUENCE [LARGE SCALE GENOMIC DNA]</scope>
    <source>
        <strain evidence="2 3">NIES-3715</strain>
    </source>
</reference>
<feature type="compositionally biased region" description="Basic and acidic residues" evidence="1">
    <location>
        <begin position="1"/>
        <end position="10"/>
    </location>
</feature>
<evidence type="ECO:0000313" key="3">
    <source>
        <dbReference type="Proteomes" id="UP001054902"/>
    </source>
</evidence>
<dbReference type="CDD" id="cd15489">
    <property type="entry name" value="PHD_SF"/>
    <property type="match status" value="1"/>
</dbReference>
<sequence>MSSTPSEHEANGGTAVQRGKRKTRKSMNYGDPYKSSQAPKEAALDTLAAMILSRVDEVEHEKAVWEDADRVMRNHILPKTLPWAKPRIELLRSLPRDIEDMPGVWHAGEDQSGDVYRKDINSGLFGYGMHDSGGLLKADLSTTTPQVSFPPKPGTGISDMPSSPTRTPTRRRAAIGAEEILHHFHEETNLECNDTFTAAARRSEDPGIIELAVKLPLPSKTTALLKFHNHRIPQDTITSEKILQGERAETCSKMPLYWDKVDGNSFQEPPAFVKDEDIEEKLPDAKDFSMYTYMKERSNRKRKIEELTKACSRNWKISVKFANTSSRSNLAPNVKNAMVLLAELPSYVQNGQSLTYESALLKDKEEGLREKLGSYDCRATALTTSMSFDAMDSTKGSKAAGRSKRLNVGRTRLIWSGVSNAGNKLNFSSLLSGEKLDSGSYKRPKDVKVMIRLNGNIIQEEMEEDSDKKRSREIFSEKISWSSSKVSQAIENACPTANDVSTVTEQREDSDEDGPCYFPENVHCTVDCVGYFGSLMAGKNIPNEETNIKTPSGIEKTFDRPQFICMPVDEGYLRVFPSHPGNFRPIKGLQKMLSKVAASSNGTDISQILSNVRSSPSKKLHCSVCWLPHFPKNKVYQCQKCDMPCHISCCQGRPIYENKSDTPSSWICAVCENTPYTEVLRQKPENNAPSVQIPSRKSQRSPKVPVRYKDKEFKIEGSFWYSSYQTKSTKTDLPKCTLCPHSGGAMRITSIDKSGNKRFTHEVCRIWCGRGEQISSPTECNEKTRSLQKSVTNRFTHDFCCVCGKSEMHNMGSEKEEIMFYDEAEIEEHVNPNKKGLVNCGANGCKVHFHPMCALLYTKLLPEAKNSFDKKVRSKPSKSSEEDDEKLTRRFTFDILKVKQPNEETGEINEFTAPVAFCPWHNPERPIDMQGLPPKGSKMMKNVAKNIHIPYQS</sequence>
<feature type="region of interest" description="Disordered" evidence="1">
    <location>
        <begin position="1"/>
        <end position="40"/>
    </location>
</feature>
<dbReference type="AlphaFoldDB" id="A0AAD3CX36"/>
<feature type="region of interest" description="Disordered" evidence="1">
    <location>
        <begin position="143"/>
        <end position="168"/>
    </location>
</feature>
<keyword evidence="3" id="KW-1185">Reference proteome</keyword>
<name>A0AAD3CX36_9STRA</name>
<dbReference type="EMBL" id="BLLK01000047">
    <property type="protein sequence ID" value="GFH53469.1"/>
    <property type="molecule type" value="Genomic_DNA"/>
</dbReference>
<organism evidence="2 3">
    <name type="scientific">Chaetoceros tenuissimus</name>
    <dbReference type="NCBI Taxonomy" id="426638"/>
    <lineage>
        <taxon>Eukaryota</taxon>
        <taxon>Sar</taxon>
        <taxon>Stramenopiles</taxon>
        <taxon>Ochrophyta</taxon>
        <taxon>Bacillariophyta</taxon>
        <taxon>Coscinodiscophyceae</taxon>
        <taxon>Chaetocerotophycidae</taxon>
        <taxon>Chaetocerotales</taxon>
        <taxon>Chaetocerotaceae</taxon>
        <taxon>Chaetoceros</taxon>
    </lineage>
</organism>
<feature type="compositionally biased region" description="Polar residues" evidence="1">
    <location>
        <begin position="685"/>
        <end position="696"/>
    </location>
</feature>
<evidence type="ECO:0000313" key="2">
    <source>
        <dbReference type="EMBL" id="GFH53469.1"/>
    </source>
</evidence>
<protein>
    <recommendedName>
        <fullName evidence="4">PHD-type domain-containing protein</fullName>
    </recommendedName>
</protein>
<evidence type="ECO:0000256" key="1">
    <source>
        <dbReference type="SAM" id="MobiDB-lite"/>
    </source>
</evidence>
<accession>A0AAD3CX36</accession>
<proteinExistence type="predicted"/>
<evidence type="ECO:0008006" key="4">
    <source>
        <dbReference type="Google" id="ProtNLM"/>
    </source>
</evidence>
<comment type="caution">
    <text evidence="2">The sequence shown here is derived from an EMBL/GenBank/DDBJ whole genome shotgun (WGS) entry which is preliminary data.</text>
</comment>
<feature type="region of interest" description="Disordered" evidence="1">
    <location>
        <begin position="683"/>
        <end position="705"/>
    </location>
</feature>
<dbReference type="SUPFAM" id="SSF57903">
    <property type="entry name" value="FYVE/PHD zinc finger"/>
    <property type="match status" value="1"/>
</dbReference>
<dbReference type="InterPro" id="IPR011011">
    <property type="entry name" value="Znf_FYVE_PHD"/>
</dbReference>